<dbReference type="Proteomes" id="UP001489719">
    <property type="component" value="Unassembled WGS sequence"/>
</dbReference>
<name>A0ACC3TCX5_9ASCO</name>
<evidence type="ECO:0000313" key="2">
    <source>
        <dbReference type="Proteomes" id="UP001489719"/>
    </source>
</evidence>
<organism evidence="1 2">
    <name type="scientific">Lipomyces orientalis</name>
    <dbReference type="NCBI Taxonomy" id="1233043"/>
    <lineage>
        <taxon>Eukaryota</taxon>
        <taxon>Fungi</taxon>
        <taxon>Dikarya</taxon>
        <taxon>Ascomycota</taxon>
        <taxon>Saccharomycotina</taxon>
        <taxon>Lipomycetes</taxon>
        <taxon>Lipomycetales</taxon>
        <taxon>Lipomycetaceae</taxon>
        <taxon>Lipomyces</taxon>
    </lineage>
</organism>
<dbReference type="EMBL" id="MU970286">
    <property type="protein sequence ID" value="KAK9318850.1"/>
    <property type="molecule type" value="Genomic_DNA"/>
</dbReference>
<proteinExistence type="predicted"/>
<reference evidence="2" key="1">
    <citation type="journal article" date="2024" name="Front. Bioeng. Biotechnol.">
        <title>Genome-scale model development and genomic sequencing of the oleaginous clade Lipomyces.</title>
        <authorList>
            <person name="Czajka J.J."/>
            <person name="Han Y."/>
            <person name="Kim J."/>
            <person name="Mondo S.J."/>
            <person name="Hofstad B.A."/>
            <person name="Robles A."/>
            <person name="Haridas S."/>
            <person name="Riley R."/>
            <person name="LaButti K."/>
            <person name="Pangilinan J."/>
            <person name="Andreopoulos W."/>
            <person name="Lipzen A."/>
            <person name="Yan J."/>
            <person name="Wang M."/>
            <person name="Ng V."/>
            <person name="Grigoriev I.V."/>
            <person name="Spatafora J.W."/>
            <person name="Magnuson J.K."/>
            <person name="Baker S.E."/>
            <person name="Pomraning K.R."/>
        </authorList>
    </citation>
    <scope>NUCLEOTIDE SEQUENCE [LARGE SCALE GENOMIC DNA]</scope>
    <source>
        <strain evidence="2">CBS 10300</strain>
    </source>
</reference>
<comment type="caution">
    <text evidence="1">The sequence shown here is derived from an EMBL/GenBank/DDBJ whole genome shotgun (WGS) entry which is preliminary data.</text>
</comment>
<keyword evidence="2" id="KW-1185">Reference proteome</keyword>
<sequence length="77" mass="8577">MGALDAEDCSPITTSGREKIKKYLRRRTVSPPSPTNVEVDQMKKCAELAIYQAGILNDQVTQLQGNVQRQKKKARSS</sequence>
<protein>
    <submittedName>
        <fullName evidence="1">Uncharacterized protein</fullName>
    </submittedName>
</protein>
<accession>A0ACC3TCX5</accession>
<gene>
    <name evidence="1" type="ORF">V1517DRAFT_334420</name>
</gene>
<evidence type="ECO:0000313" key="1">
    <source>
        <dbReference type="EMBL" id="KAK9318850.1"/>
    </source>
</evidence>